<dbReference type="AlphaFoldDB" id="F4N4T2"/>
<dbReference type="PRINTS" id="PR00111">
    <property type="entry name" value="ABHYDROLASE"/>
</dbReference>
<dbReference type="EMBL" id="FR718716">
    <property type="protein sequence ID" value="CBX73090.1"/>
    <property type="molecule type" value="Genomic_DNA"/>
</dbReference>
<organism evidence="3">
    <name type="scientific">Yersinia enterocolitica W22703</name>
    <dbReference type="NCBI Taxonomy" id="913028"/>
    <lineage>
        <taxon>Bacteria</taxon>
        <taxon>Pseudomonadati</taxon>
        <taxon>Pseudomonadota</taxon>
        <taxon>Gammaproteobacteria</taxon>
        <taxon>Enterobacterales</taxon>
        <taxon>Yersiniaceae</taxon>
        <taxon>Yersinia</taxon>
    </lineage>
</organism>
<dbReference type="GO" id="GO:0016787">
    <property type="term" value="F:hydrolase activity"/>
    <property type="evidence" value="ECO:0007669"/>
    <property type="project" value="UniProtKB-KW"/>
</dbReference>
<dbReference type="Pfam" id="PF12697">
    <property type="entry name" value="Abhydrolase_6"/>
    <property type="match status" value="1"/>
</dbReference>
<dbReference type="NCBIfam" id="NF007954">
    <property type="entry name" value="PRK10673.1"/>
    <property type="match status" value="1"/>
</dbReference>
<dbReference type="PANTHER" id="PTHR46118">
    <property type="entry name" value="PROTEIN ABHD11"/>
    <property type="match status" value="1"/>
</dbReference>
<reference evidence="3" key="1">
    <citation type="journal article" date="2011" name="BMC Genomics">
        <title>Shotgun sequencing of Yersinia enterocolitica strain W22703 (biotype 2, serotype O:9): genomic evidence for oscillation between invertebrates and mammals.</title>
        <authorList>
            <person name="Fuchs T.M."/>
            <person name="Brandt K."/>
            <person name="Starke M."/>
            <person name="Rattei T."/>
        </authorList>
    </citation>
    <scope>NUCLEOTIDE SEQUENCE</scope>
</reference>
<accession>F4N4T2</accession>
<dbReference type="InterPro" id="IPR029058">
    <property type="entry name" value="AB_hydrolase_fold"/>
</dbReference>
<dbReference type="Gene3D" id="3.40.50.1820">
    <property type="entry name" value="alpha/beta hydrolase"/>
    <property type="match status" value="1"/>
</dbReference>
<dbReference type="InterPro" id="IPR000073">
    <property type="entry name" value="AB_hydrolase_1"/>
</dbReference>
<evidence type="ECO:0000256" key="1">
    <source>
        <dbReference type="ARBA" id="ARBA00022801"/>
    </source>
</evidence>
<dbReference type="PANTHER" id="PTHR46118:SF4">
    <property type="entry name" value="PROTEIN ABHD11"/>
    <property type="match status" value="1"/>
</dbReference>
<dbReference type="SUPFAM" id="SSF53474">
    <property type="entry name" value="alpha/beta-Hydrolases"/>
    <property type="match status" value="1"/>
</dbReference>
<evidence type="ECO:0000313" key="3">
    <source>
        <dbReference type="EMBL" id="CBX73090.1"/>
    </source>
</evidence>
<name>F4N4T2_YEREN</name>
<proteinExistence type="predicted"/>
<feature type="domain" description="AB hydrolase-1" evidence="2">
    <location>
        <begin position="41"/>
        <end position="268"/>
    </location>
</feature>
<gene>
    <name evidence="3" type="primary">ybfF</name>
    <name evidence="3" type="ORF">YEW_HI32580</name>
</gene>
<protein>
    <submittedName>
        <fullName evidence="3">Esterase ybfF</fullName>
    </submittedName>
</protein>
<keyword evidence="1" id="KW-0378">Hydrolase</keyword>
<sequence length="286" mass="32315">MSSTPSRSHDTLTTISLSMNFAMKLNFRQQNALSPTSSLPIILIHGLFGNLDNLGVLARDLHKDHDVIQVDLRDHGLSPRSPEVNYPDMAQDVLELMDRIEIKKAIIIGHSMGGKVAMTMTAIAPDRIEKLIAIDVAPIDYQVRRHDQIFTAINAVSAAGVTQRQEAAQLMRESIKEEGVIQFLLKSFHNGEWRFNVPALWDQYENIVGWQPIPPWPHPILFIRGELSPYIQDSYRDEIARQFPHARAHVVAGTGHWVHAEKPDSVLRAIHRFIDEESDKDSTGEK</sequence>
<dbReference type="FunFam" id="3.40.50.1820:FF:000039">
    <property type="entry name" value="Esterase ybfF"/>
    <property type="match status" value="1"/>
</dbReference>
<evidence type="ECO:0000259" key="2">
    <source>
        <dbReference type="Pfam" id="PF12697"/>
    </source>
</evidence>